<dbReference type="PROSITE" id="PS50042">
    <property type="entry name" value="CNMP_BINDING_3"/>
    <property type="match status" value="1"/>
</dbReference>
<evidence type="ECO:0000313" key="6">
    <source>
        <dbReference type="Proteomes" id="UP001595912"/>
    </source>
</evidence>
<dbReference type="EMBL" id="JBHSIU010000066">
    <property type="protein sequence ID" value="MFC5004573.1"/>
    <property type="molecule type" value="Genomic_DNA"/>
</dbReference>
<organism evidence="5 6">
    <name type="scientific">Dactylosporangium cerinum</name>
    <dbReference type="NCBI Taxonomy" id="1434730"/>
    <lineage>
        <taxon>Bacteria</taxon>
        <taxon>Bacillati</taxon>
        <taxon>Actinomycetota</taxon>
        <taxon>Actinomycetes</taxon>
        <taxon>Micromonosporales</taxon>
        <taxon>Micromonosporaceae</taxon>
        <taxon>Dactylosporangium</taxon>
    </lineage>
</organism>
<dbReference type="InterPro" id="IPR018490">
    <property type="entry name" value="cNMP-bd_dom_sf"/>
</dbReference>
<dbReference type="SUPFAM" id="SSF51905">
    <property type="entry name" value="FAD/NAD(P)-binding domain"/>
    <property type="match status" value="1"/>
</dbReference>
<proteinExistence type="predicted"/>
<keyword evidence="1" id="KW-0285">Flavoprotein</keyword>
<dbReference type="PRINTS" id="PR00469">
    <property type="entry name" value="PNDRDTASEII"/>
</dbReference>
<evidence type="ECO:0000256" key="1">
    <source>
        <dbReference type="ARBA" id="ARBA00022630"/>
    </source>
</evidence>
<evidence type="ECO:0000256" key="2">
    <source>
        <dbReference type="ARBA" id="ARBA00023002"/>
    </source>
</evidence>
<dbReference type="CDD" id="cd00038">
    <property type="entry name" value="CAP_ED"/>
    <property type="match status" value="1"/>
</dbReference>
<evidence type="ECO:0000256" key="3">
    <source>
        <dbReference type="ARBA" id="ARBA00048132"/>
    </source>
</evidence>
<keyword evidence="6" id="KW-1185">Reference proteome</keyword>
<feature type="domain" description="Cyclic nucleotide-binding" evidence="4">
    <location>
        <begin position="9"/>
        <end position="126"/>
    </location>
</feature>
<gene>
    <name evidence="5" type="ORF">ACFPIJ_42955</name>
</gene>
<name>A0ABV9W7U8_9ACTN</name>
<comment type="caution">
    <text evidence="5">The sequence shown here is derived from an EMBL/GenBank/DDBJ whole genome shotgun (WGS) entry which is preliminary data.</text>
</comment>
<dbReference type="Gene3D" id="2.60.120.10">
    <property type="entry name" value="Jelly Rolls"/>
    <property type="match status" value="1"/>
</dbReference>
<dbReference type="InterPro" id="IPR014710">
    <property type="entry name" value="RmlC-like_jellyroll"/>
</dbReference>
<dbReference type="InterPro" id="IPR000595">
    <property type="entry name" value="cNMP-bd_dom"/>
</dbReference>
<evidence type="ECO:0000313" key="5">
    <source>
        <dbReference type="EMBL" id="MFC5004573.1"/>
    </source>
</evidence>
<sequence length="537" mass="56089">MAAPRGPVLNDEQFRRLATYGAEEHVELGQDLYVPGDESYDCFLLLTAAVDIVRDATAVEPARLIYRGGPGDFLGELNLLTGQHVYLTARVVTAGAVVRVGATALRRALAEQDDIGDLLLTAFQERRDVFRTMAGSALVVVGRRDGASALHLRTYAAQLLLPHSWHDPDSPAGRSTMASAGLTTDDLPAVVVHGSALRNATPGTVAQALGLTYRPDRRPVDLVVVGAGPAGLAAAVYGASEGLTTVLLDRSGIGGQAAKSARIENYLGFPHGISGEHLTRLAMVQALKFGVRIHAPCAVAGLDLTDEQRPAVVLDDGQRIQTRAVIAATGAHYRRPDVPGWAAFEQSGCIRYAATDLDVRNYDDQPVAVIGGANSAGQAALSLAARGATVELIIRGADLEARMSSYLTDRIQAHPRIRVHASSAICSLNGDGTLTSIVAERVDGHRNRLDCAAVFCFIGADPVSGWLSGLAVDDDGFVLTDNRLPAGSSGGALSFQTSTTRVFAIGDLRSGSAKRVATAVGEGAGGVSSVHAALAGE</sequence>
<dbReference type="SUPFAM" id="SSF51206">
    <property type="entry name" value="cAMP-binding domain-like"/>
    <property type="match status" value="1"/>
</dbReference>
<dbReference type="Proteomes" id="UP001595912">
    <property type="component" value="Unassembled WGS sequence"/>
</dbReference>
<evidence type="ECO:0000259" key="4">
    <source>
        <dbReference type="PROSITE" id="PS50042"/>
    </source>
</evidence>
<keyword evidence="2" id="KW-0560">Oxidoreductase</keyword>
<dbReference type="InterPro" id="IPR036188">
    <property type="entry name" value="FAD/NAD-bd_sf"/>
</dbReference>
<dbReference type="InterPro" id="IPR050097">
    <property type="entry name" value="Ferredoxin-NADP_redctase_2"/>
</dbReference>
<dbReference type="PANTHER" id="PTHR48105">
    <property type="entry name" value="THIOREDOXIN REDUCTASE 1-RELATED-RELATED"/>
    <property type="match status" value="1"/>
</dbReference>
<dbReference type="Pfam" id="PF07992">
    <property type="entry name" value="Pyr_redox_2"/>
    <property type="match status" value="1"/>
</dbReference>
<reference evidence="6" key="1">
    <citation type="journal article" date="2019" name="Int. J. Syst. Evol. Microbiol.">
        <title>The Global Catalogue of Microorganisms (GCM) 10K type strain sequencing project: providing services to taxonomists for standard genome sequencing and annotation.</title>
        <authorList>
            <consortium name="The Broad Institute Genomics Platform"/>
            <consortium name="The Broad Institute Genome Sequencing Center for Infectious Disease"/>
            <person name="Wu L."/>
            <person name="Ma J."/>
        </authorList>
    </citation>
    <scope>NUCLEOTIDE SEQUENCE [LARGE SCALE GENOMIC DNA]</scope>
    <source>
        <strain evidence="6">CGMCC 4.7152</strain>
    </source>
</reference>
<dbReference type="Gene3D" id="3.50.50.60">
    <property type="entry name" value="FAD/NAD(P)-binding domain"/>
    <property type="match status" value="2"/>
</dbReference>
<dbReference type="RefSeq" id="WP_380124593.1">
    <property type="nucleotide sequence ID" value="NZ_JBHSIU010000066.1"/>
</dbReference>
<protein>
    <submittedName>
        <fullName evidence="5">FAD-dependent oxidoreductase</fullName>
    </submittedName>
</protein>
<dbReference type="InterPro" id="IPR023753">
    <property type="entry name" value="FAD/NAD-binding_dom"/>
</dbReference>
<comment type="catalytic activity">
    <reaction evidence="3">
        <text>[thioredoxin]-dithiol + NADP(+) = [thioredoxin]-disulfide + NADPH + H(+)</text>
        <dbReference type="Rhea" id="RHEA:20345"/>
        <dbReference type="Rhea" id="RHEA-COMP:10698"/>
        <dbReference type="Rhea" id="RHEA-COMP:10700"/>
        <dbReference type="ChEBI" id="CHEBI:15378"/>
        <dbReference type="ChEBI" id="CHEBI:29950"/>
        <dbReference type="ChEBI" id="CHEBI:50058"/>
        <dbReference type="ChEBI" id="CHEBI:57783"/>
        <dbReference type="ChEBI" id="CHEBI:58349"/>
        <dbReference type="EC" id="1.8.1.9"/>
    </reaction>
</comment>
<dbReference type="Pfam" id="PF00027">
    <property type="entry name" value="cNMP_binding"/>
    <property type="match status" value="1"/>
</dbReference>
<dbReference type="PRINTS" id="PR00368">
    <property type="entry name" value="FADPNR"/>
</dbReference>
<accession>A0ABV9W7U8</accession>